<evidence type="ECO:0000259" key="1">
    <source>
        <dbReference type="PROSITE" id="PS51725"/>
    </source>
</evidence>
<comment type="caution">
    <text evidence="2">The sequence shown here is derived from an EMBL/GenBank/DDBJ whole genome shotgun (WGS) entry which is preliminary data.</text>
</comment>
<dbReference type="Proteomes" id="UP001595528">
    <property type="component" value="Unassembled WGS sequence"/>
</dbReference>
<organism evidence="2 3">
    <name type="scientific">Marinibaculum pumilum</name>
    <dbReference type="NCBI Taxonomy" id="1766165"/>
    <lineage>
        <taxon>Bacteria</taxon>
        <taxon>Pseudomonadati</taxon>
        <taxon>Pseudomonadota</taxon>
        <taxon>Alphaproteobacteria</taxon>
        <taxon>Rhodospirillales</taxon>
        <taxon>Rhodospirillaceae</taxon>
        <taxon>Marinibaculum</taxon>
    </lineage>
</organism>
<evidence type="ECO:0000313" key="2">
    <source>
        <dbReference type="EMBL" id="MFC3226468.1"/>
    </source>
</evidence>
<feature type="domain" description="ABM" evidence="1">
    <location>
        <begin position="2"/>
        <end position="91"/>
    </location>
</feature>
<dbReference type="RefSeq" id="WP_379898470.1">
    <property type="nucleotide sequence ID" value="NZ_JBHRTR010000013.1"/>
</dbReference>
<proteinExistence type="predicted"/>
<dbReference type="PANTHER" id="PTHR40624:SF1">
    <property type="entry name" value="BIOSYNTHESIS MONOOXYGENASE, PUTATIVE (AFU_ORTHOLOGUE AFUA_1G12025)-RELATED"/>
    <property type="match status" value="1"/>
</dbReference>
<dbReference type="InterPro" id="IPR011008">
    <property type="entry name" value="Dimeric_a/b-barrel"/>
</dbReference>
<dbReference type="PROSITE" id="PS51725">
    <property type="entry name" value="ABM"/>
    <property type="match status" value="1"/>
</dbReference>
<dbReference type="GO" id="GO:0004497">
    <property type="term" value="F:monooxygenase activity"/>
    <property type="evidence" value="ECO:0007669"/>
    <property type="project" value="UniProtKB-KW"/>
</dbReference>
<name>A0ABV7KVU2_9PROT</name>
<sequence>MISLTAVLRVKKGHEAEVKAALIRVVDHVRANEPGTIAYYAGQDAKDPQVFNTYERYADMAALEAHNNSAAVAEFFSIAQPVLDGDPVVVISEEIAEK</sequence>
<accession>A0ABV7KVU2</accession>
<protein>
    <submittedName>
        <fullName evidence="2">Quinol monooxygenase</fullName>
        <ecNumber evidence="2">1.-.-.-</ecNumber>
    </submittedName>
</protein>
<dbReference type="PANTHER" id="PTHR40624">
    <property type="entry name" value="BIOSYNTHESIS MONOOXYGENASE, PUTATIVE (AFU_ORTHOLOGUE AFUA_1G12025)-RELATED"/>
    <property type="match status" value="1"/>
</dbReference>
<evidence type="ECO:0000313" key="3">
    <source>
        <dbReference type="Proteomes" id="UP001595528"/>
    </source>
</evidence>
<dbReference type="EC" id="1.-.-.-" evidence="2"/>
<keyword evidence="2" id="KW-0503">Monooxygenase</keyword>
<reference evidence="3" key="1">
    <citation type="journal article" date="2019" name="Int. J. Syst. Evol. Microbiol.">
        <title>The Global Catalogue of Microorganisms (GCM) 10K type strain sequencing project: providing services to taxonomists for standard genome sequencing and annotation.</title>
        <authorList>
            <consortium name="The Broad Institute Genomics Platform"/>
            <consortium name="The Broad Institute Genome Sequencing Center for Infectious Disease"/>
            <person name="Wu L."/>
            <person name="Ma J."/>
        </authorList>
    </citation>
    <scope>NUCLEOTIDE SEQUENCE [LARGE SCALE GENOMIC DNA]</scope>
    <source>
        <strain evidence="3">KCTC 42964</strain>
    </source>
</reference>
<keyword evidence="3" id="KW-1185">Reference proteome</keyword>
<dbReference type="EMBL" id="JBHRTR010000013">
    <property type="protein sequence ID" value="MFC3226468.1"/>
    <property type="molecule type" value="Genomic_DNA"/>
</dbReference>
<dbReference type="InterPro" id="IPR007138">
    <property type="entry name" value="ABM_dom"/>
</dbReference>
<keyword evidence="2" id="KW-0560">Oxidoreductase</keyword>
<dbReference type="Pfam" id="PF03992">
    <property type="entry name" value="ABM"/>
    <property type="match status" value="1"/>
</dbReference>
<dbReference type="Gene3D" id="3.30.70.100">
    <property type="match status" value="1"/>
</dbReference>
<gene>
    <name evidence="2" type="ORF">ACFOGJ_04460</name>
</gene>
<dbReference type="SUPFAM" id="SSF54909">
    <property type="entry name" value="Dimeric alpha+beta barrel"/>
    <property type="match status" value="1"/>
</dbReference>